<feature type="domain" description="DUF438" evidence="2">
    <location>
        <begin position="14"/>
        <end position="81"/>
    </location>
</feature>
<dbReference type="Pfam" id="PF01814">
    <property type="entry name" value="Hemerythrin"/>
    <property type="match status" value="1"/>
</dbReference>
<reference evidence="3 4" key="2">
    <citation type="journal article" date="2024" name="Int. J. Syst. Evol. Microbiol.">
        <title>Promethearchaeum syntrophicum gen. nov., sp. nov., an anaerobic, obligately syntrophic archaeon, the first isolate of the lineage 'Asgard' archaea, and proposal of the new archaeal phylum Promethearchaeota phyl. nov. and kingdom Promethearchaeati regn. nov.</title>
        <authorList>
            <person name="Imachi H."/>
            <person name="Nobu M.K."/>
            <person name="Kato S."/>
            <person name="Takaki Y."/>
            <person name="Miyazaki M."/>
            <person name="Miyata M."/>
            <person name="Ogawara M."/>
            <person name="Saito Y."/>
            <person name="Sakai S."/>
            <person name="Tahara Y.O."/>
            <person name="Takano Y."/>
            <person name="Tasumi E."/>
            <person name="Uematsu K."/>
            <person name="Yoshimura T."/>
            <person name="Itoh T."/>
            <person name="Ohkuma M."/>
            <person name="Takai K."/>
        </authorList>
    </citation>
    <scope>NUCLEOTIDE SEQUENCE [LARGE SCALE GENOMIC DNA]</scope>
    <source>
        <strain evidence="3 4">MK-D1</strain>
    </source>
</reference>
<dbReference type="AlphaFoldDB" id="A0A5B9D871"/>
<dbReference type="EMBL" id="CP042905">
    <property type="protein sequence ID" value="QEE15253.1"/>
    <property type="molecule type" value="Genomic_DNA"/>
</dbReference>
<dbReference type="Gene3D" id="3.30.450.20">
    <property type="entry name" value="PAS domain"/>
    <property type="match status" value="1"/>
</dbReference>
<dbReference type="GeneID" id="41329075"/>
<sequence>MSNEKIFDKRKEILKELVLQLHAGNEDLPKLKKKFKDELGDVSASEIAVMEQELIDSGVLTAEQITKLCDIHVDIFRSSLETHESPQSIPGHPIHTYTAENEKAKELIRKLKADFNPMDLIQLKQINTHYTRLENQLFPMLEKVGFSGPSQVMWAKHDEIRDMFNKADKEKVEELLDSVADMIFKEEGILFPASLEKLTEAQWVEVKNGEEEIGFAWVKPGSEWKPVTPEGIHGKDNPNVLPDSLSNLGLLQMKTGKMSLELVNLMITHLPVDLSFIDENDNVLYYSDVPDRLFPRSPGVIGRNVKNCHPPKSQDIVLRILDAFKKGEKNVAEFWLEIKGQFIYIRYFAVRDKDGKYRGTLEVSQDITNIRKLEGTKRLLNWS</sequence>
<dbReference type="InterPro" id="IPR035965">
    <property type="entry name" value="PAS-like_dom_sf"/>
</dbReference>
<dbReference type="InterPro" id="IPR012312">
    <property type="entry name" value="Hemerythrin-like"/>
</dbReference>
<dbReference type="RefSeq" id="WP_147662169.1">
    <property type="nucleotide sequence ID" value="NZ_CP042905.2"/>
</dbReference>
<evidence type="ECO:0000313" key="4">
    <source>
        <dbReference type="Proteomes" id="UP000321408"/>
    </source>
</evidence>
<dbReference type="PANTHER" id="PTHR39966">
    <property type="entry name" value="BLL2471 PROTEIN-RELATED"/>
    <property type="match status" value="1"/>
</dbReference>
<dbReference type="PANTHER" id="PTHR39966:SF3">
    <property type="entry name" value="DUF438 DOMAIN-CONTAINING PROTEIN"/>
    <property type="match status" value="1"/>
</dbReference>
<name>A0A5B9D871_9ARCH</name>
<dbReference type="GO" id="GO:0005886">
    <property type="term" value="C:plasma membrane"/>
    <property type="evidence" value="ECO:0007669"/>
    <property type="project" value="TreeGrafter"/>
</dbReference>
<gene>
    <name evidence="3" type="ORF">DSAG12_01078</name>
</gene>
<evidence type="ECO:0000259" key="2">
    <source>
        <dbReference type="Pfam" id="PF04282"/>
    </source>
</evidence>
<protein>
    <submittedName>
        <fullName evidence="3">DUF438 domain-containing protein</fullName>
    </submittedName>
</protein>
<dbReference type="Pfam" id="PF04282">
    <property type="entry name" value="DUF438"/>
    <property type="match status" value="1"/>
</dbReference>
<dbReference type="Gene3D" id="1.20.120.520">
    <property type="entry name" value="nmb1532 protein domain like"/>
    <property type="match status" value="1"/>
</dbReference>
<keyword evidence="4" id="KW-1185">Reference proteome</keyword>
<accession>A0A5B9D871</accession>
<evidence type="ECO:0000259" key="1">
    <source>
        <dbReference type="Pfam" id="PF01814"/>
    </source>
</evidence>
<evidence type="ECO:0000313" key="3">
    <source>
        <dbReference type="EMBL" id="QEE15253.1"/>
    </source>
</evidence>
<reference evidence="3 4" key="1">
    <citation type="journal article" date="2020" name="Nature">
        <title>Isolation of an archaeon at the prokaryote-eukaryote interface.</title>
        <authorList>
            <person name="Imachi H."/>
            <person name="Nobu M.K."/>
            <person name="Nakahara N."/>
            <person name="Morono Y."/>
            <person name="Ogawara M."/>
            <person name="Takaki Y."/>
            <person name="Takano Y."/>
            <person name="Uematsu K."/>
            <person name="Ikuta T."/>
            <person name="Ito M."/>
            <person name="Matsui Y."/>
            <person name="Miyazaki M."/>
            <person name="Murata K."/>
            <person name="Saito Y."/>
            <person name="Sakai S."/>
            <person name="Song C."/>
            <person name="Tasumi E."/>
            <person name="Yamanaka Y."/>
            <person name="Yamaguchi T."/>
            <person name="Kamagata Y."/>
            <person name="Tamaki H."/>
            <person name="Takai K."/>
        </authorList>
    </citation>
    <scope>NUCLEOTIDE SEQUENCE [LARGE SCALE GENOMIC DNA]</scope>
    <source>
        <strain evidence="3 4">MK-D1</strain>
    </source>
</reference>
<dbReference type="SUPFAM" id="SSF55785">
    <property type="entry name" value="PYP-like sensor domain (PAS domain)"/>
    <property type="match status" value="1"/>
</dbReference>
<dbReference type="Pfam" id="PF13596">
    <property type="entry name" value="PAS_10"/>
    <property type="match status" value="1"/>
</dbReference>
<feature type="domain" description="Hemerythrin-like" evidence="1">
    <location>
        <begin position="93"/>
        <end position="193"/>
    </location>
</feature>
<dbReference type="KEGG" id="psyt:DSAG12_01078"/>
<dbReference type="InterPro" id="IPR007380">
    <property type="entry name" value="DUF438"/>
</dbReference>
<proteinExistence type="predicted"/>
<dbReference type="OrthoDB" id="359113at2157"/>
<dbReference type="Proteomes" id="UP000321408">
    <property type="component" value="Chromosome"/>
</dbReference>
<organism evidence="3 4">
    <name type="scientific">Promethearchaeum syntrophicum</name>
    <dbReference type="NCBI Taxonomy" id="2594042"/>
    <lineage>
        <taxon>Archaea</taxon>
        <taxon>Promethearchaeati</taxon>
        <taxon>Promethearchaeota</taxon>
        <taxon>Promethearchaeia</taxon>
        <taxon>Promethearchaeales</taxon>
        <taxon>Promethearchaeaceae</taxon>
        <taxon>Promethearchaeum</taxon>
    </lineage>
</organism>